<evidence type="ECO:0000313" key="3">
    <source>
        <dbReference type="Proteomes" id="UP000607559"/>
    </source>
</evidence>
<keyword evidence="1" id="KW-1133">Transmembrane helix</keyword>
<reference evidence="2" key="1">
    <citation type="journal article" date="2014" name="Int. J. Syst. Evol. Microbiol.">
        <title>Complete genome sequence of Corynebacterium casei LMG S-19264T (=DSM 44701T), isolated from a smear-ripened cheese.</title>
        <authorList>
            <consortium name="US DOE Joint Genome Institute (JGI-PGF)"/>
            <person name="Walter F."/>
            <person name="Albersmeier A."/>
            <person name="Kalinowski J."/>
            <person name="Ruckert C."/>
        </authorList>
    </citation>
    <scope>NUCLEOTIDE SEQUENCE</scope>
    <source>
        <strain evidence="2">CGMCC 1.15448</strain>
    </source>
</reference>
<keyword evidence="1" id="KW-0812">Transmembrane</keyword>
<dbReference type="AlphaFoldDB" id="A0A8J2UFW0"/>
<reference evidence="2" key="2">
    <citation type="submission" date="2020-09" db="EMBL/GenBank/DDBJ databases">
        <authorList>
            <person name="Sun Q."/>
            <person name="Zhou Y."/>
        </authorList>
    </citation>
    <scope>NUCLEOTIDE SEQUENCE</scope>
    <source>
        <strain evidence="2">CGMCC 1.15448</strain>
    </source>
</reference>
<gene>
    <name evidence="2" type="ORF">GCM10011511_39130</name>
</gene>
<dbReference type="Proteomes" id="UP000607559">
    <property type="component" value="Unassembled WGS sequence"/>
</dbReference>
<sequence>MAGFAFDIKLRRLHAFVLMPIMATEAGHFTILKTFAGGKHAVLIAVYIYFRHRFCRILLKEVEQLITWLKAKGRPGL</sequence>
<feature type="transmembrane region" description="Helical" evidence="1">
    <location>
        <begin position="26"/>
        <end position="50"/>
    </location>
</feature>
<protein>
    <submittedName>
        <fullName evidence="2">Uncharacterized protein</fullName>
    </submittedName>
</protein>
<keyword evidence="1" id="KW-0472">Membrane</keyword>
<comment type="caution">
    <text evidence="2">The sequence shown here is derived from an EMBL/GenBank/DDBJ whole genome shotgun (WGS) entry which is preliminary data.</text>
</comment>
<evidence type="ECO:0000313" key="2">
    <source>
        <dbReference type="EMBL" id="GGB11676.1"/>
    </source>
</evidence>
<dbReference type="EMBL" id="BMJC01000004">
    <property type="protein sequence ID" value="GGB11676.1"/>
    <property type="molecule type" value="Genomic_DNA"/>
</dbReference>
<organism evidence="2 3">
    <name type="scientific">Puia dinghuensis</name>
    <dbReference type="NCBI Taxonomy" id="1792502"/>
    <lineage>
        <taxon>Bacteria</taxon>
        <taxon>Pseudomonadati</taxon>
        <taxon>Bacteroidota</taxon>
        <taxon>Chitinophagia</taxon>
        <taxon>Chitinophagales</taxon>
        <taxon>Chitinophagaceae</taxon>
        <taxon>Puia</taxon>
    </lineage>
</organism>
<keyword evidence="3" id="KW-1185">Reference proteome</keyword>
<evidence type="ECO:0000256" key="1">
    <source>
        <dbReference type="SAM" id="Phobius"/>
    </source>
</evidence>
<proteinExistence type="predicted"/>
<name>A0A8J2UFW0_9BACT</name>
<accession>A0A8J2UFW0</accession>